<dbReference type="SUPFAM" id="SSF143212">
    <property type="entry name" value="Rv2632c-like"/>
    <property type="match status" value="1"/>
</dbReference>
<feature type="compositionally biased region" description="Basic and acidic residues" evidence="1">
    <location>
        <begin position="44"/>
        <end position="54"/>
    </location>
</feature>
<dbReference type="InterPro" id="IPR015057">
    <property type="entry name" value="Rv2632c-like"/>
</dbReference>
<name>A0ABT4V4A7_9PSEU</name>
<evidence type="ECO:0000313" key="2">
    <source>
        <dbReference type="EMBL" id="MDA3628789.1"/>
    </source>
</evidence>
<feature type="region of interest" description="Disordered" evidence="1">
    <location>
        <begin position="1"/>
        <end position="20"/>
    </location>
</feature>
<keyword evidence="3" id="KW-1185">Reference proteome</keyword>
<evidence type="ECO:0000256" key="1">
    <source>
        <dbReference type="SAM" id="MobiDB-lite"/>
    </source>
</evidence>
<gene>
    <name evidence="2" type="ORF">OU415_25375</name>
</gene>
<dbReference type="EMBL" id="JAQGLA010000053">
    <property type="protein sequence ID" value="MDA3628789.1"/>
    <property type="molecule type" value="Genomic_DNA"/>
</dbReference>
<evidence type="ECO:0000313" key="3">
    <source>
        <dbReference type="Proteomes" id="UP001210380"/>
    </source>
</evidence>
<sequence length="111" mass="11688">MRHFASVRRTASSACSARSGSSLAITTCSGARRRSASAAAHSAARSELRTRDATDLQGKGVAKRNPDDTNVPEIGAEQAAARALFELAHHLLRAATDDVEQLTGEPAHLHS</sequence>
<proteinExistence type="predicted"/>
<dbReference type="Pfam" id="PF08962">
    <property type="entry name" value="Rv2632c-like"/>
    <property type="match status" value="1"/>
</dbReference>
<comment type="caution">
    <text evidence="2">The sequence shown here is derived from an EMBL/GenBank/DDBJ whole genome shotgun (WGS) entry which is preliminary data.</text>
</comment>
<reference evidence="2 3" key="1">
    <citation type="submission" date="2022-11" db="EMBL/GenBank/DDBJ databases">
        <title>Draft genome sequence of Saccharopolyspora sp. WRP15-2 isolated from rhizosphere soils of wild rice in Thailand.</title>
        <authorList>
            <person name="Duangmal K."/>
            <person name="Kammanee S."/>
            <person name="Muangham S."/>
        </authorList>
    </citation>
    <scope>NUCLEOTIDE SEQUENCE [LARGE SCALE GENOMIC DNA]</scope>
    <source>
        <strain evidence="2 3">WRP15-2</strain>
    </source>
</reference>
<feature type="region of interest" description="Disordered" evidence="1">
    <location>
        <begin position="39"/>
        <end position="71"/>
    </location>
</feature>
<organism evidence="2 3">
    <name type="scientific">Saccharopolyspora oryzae</name>
    <dbReference type="NCBI Taxonomy" id="2997343"/>
    <lineage>
        <taxon>Bacteria</taxon>
        <taxon>Bacillati</taxon>
        <taxon>Actinomycetota</taxon>
        <taxon>Actinomycetes</taxon>
        <taxon>Pseudonocardiales</taxon>
        <taxon>Pseudonocardiaceae</taxon>
        <taxon>Saccharopolyspora</taxon>
    </lineage>
</organism>
<dbReference type="InterPro" id="IPR038070">
    <property type="entry name" value="Rv2632c-like_sf"/>
</dbReference>
<accession>A0ABT4V4A7</accession>
<protein>
    <submittedName>
        <fullName evidence="2">DUF1876 family protein</fullName>
    </submittedName>
</protein>
<feature type="compositionally biased region" description="Low complexity" evidence="1">
    <location>
        <begin position="7"/>
        <end position="20"/>
    </location>
</feature>
<dbReference type="Proteomes" id="UP001210380">
    <property type="component" value="Unassembled WGS sequence"/>
</dbReference>
<dbReference type="Gene3D" id="3.30.160.240">
    <property type="entry name" value="Rv1738"/>
    <property type="match status" value="1"/>
</dbReference>